<accession>A0AAU9CU25</accession>
<reference evidence="3" key="1">
    <citation type="journal article" date="2024" name="Int. J. Syst. Evol. Microbiol.">
        <title>Methylomarinovum tepidoasis sp. nov., a moderately thermophilic methanotroph of the family Methylothermaceae isolated from a deep-sea hydrothermal field.</title>
        <authorList>
            <person name="Hirayama H."/>
            <person name="Takaki Y."/>
            <person name="Abe M."/>
            <person name="Miyazaki M."/>
            <person name="Uematsu K."/>
            <person name="Matsui Y."/>
            <person name="Takai K."/>
        </authorList>
    </citation>
    <scope>NUCLEOTIDE SEQUENCE [LARGE SCALE GENOMIC DNA]</scope>
    <source>
        <strain evidence="3">IN45</strain>
    </source>
</reference>
<dbReference type="PANTHER" id="PTHR33525:SF3">
    <property type="entry name" value="RIBONUCLEASE Y"/>
    <property type="match status" value="1"/>
</dbReference>
<dbReference type="Proteomes" id="UP001321450">
    <property type="component" value="Chromosome"/>
</dbReference>
<evidence type="ECO:0000313" key="2">
    <source>
        <dbReference type="EMBL" id="BCX89943.1"/>
    </source>
</evidence>
<dbReference type="InterPro" id="IPR013976">
    <property type="entry name" value="HDOD"/>
</dbReference>
<dbReference type="Pfam" id="PF08668">
    <property type="entry name" value="HDOD"/>
    <property type="match status" value="1"/>
</dbReference>
<dbReference type="SUPFAM" id="SSF109604">
    <property type="entry name" value="HD-domain/PDEase-like"/>
    <property type="match status" value="1"/>
</dbReference>
<dbReference type="KEGG" id="meiy:MIN45_P2317"/>
<dbReference type="PROSITE" id="PS51833">
    <property type="entry name" value="HDOD"/>
    <property type="match status" value="1"/>
</dbReference>
<feature type="domain" description="HDOD" evidence="1">
    <location>
        <begin position="24"/>
        <end position="211"/>
    </location>
</feature>
<keyword evidence="3" id="KW-1185">Reference proteome</keyword>
<evidence type="ECO:0000259" key="1">
    <source>
        <dbReference type="PROSITE" id="PS51833"/>
    </source>
</evidence>
<dbReference type="InterPro" id="IPR052340">
    <property type="entry name" value="RNase_Y/CdgJ"/>
</dbReference>
<protein>
    <recommendedName>
        <fullName evidence="1">HDOD domain-containing protein</fullName>
    </recommendedName>
</protein>
<sequence length="276" mass="30629">MQAVTPQQFLARLKEEIEKDRITLPTLPEVALKVRAAVEGGKATASQLADMIAEDAALSARLLQVANSPLYRARTEITNLQMAIMRLGYDTVRTLITGLAMKQVFQPDSALLERYFRDIWRTSVDVAAISRALATLTPHLDAEHALLAGLIHQIGKLPILVLANRNQALARDQTALDRLLDELHPAIGALILSHWNFPDTLRQVVSDYRQWNRQSPDGEADYVDIIQVAYLEHLASQGEEPPVDPTTIGAFSRLGLTPDIEVVEIEGIDETRQIFA</sequence>
<dbReference type="Gene3D" id="1.10.3210.10">
    <property type="entry name" value="Hypothetical protein af1432"/>
    <property type="match status" value="1"/>
</dbReference>
<organism evidence="2 3">
    <name type="scientific">Methylomarinovum tepidoasis</name>
    <dbReference type="NCBI Taxonomy" id="2840183"/>
    <lineage>
        <taxon>Bacteria</taxon>
        <taxon>Pseudomonadati</taxon>
        <taxon>Pseudomonadota</taxon>
        <taxon>Gammaproteobacteria</taxon>
        <taxon>Methylococcales</taxon>
        <taxon>Methylothermaceae</taxon>
        <taxon>Methylomarinovum</taxon>
    </lineage>
</organism>
<dbReference type="AlphaFoldDB" id="A0AAU9CU25"/>
<proteinExistence type="predicted"/>
<gene>
    <name evidence="2" type="ORF">MIN45_P2317</name>
</gene>
<dbReference type="EMBL" id="AP024718">
    <property type="protein sequence ID" value="BCX89943.1"/>
    <property type="molecule type" value="Genomic_DNA"/>
</dbReference>
<name>A0AAU9CU25_9GAMM</name>
<dbReference type="PANTHER" id="PTHR33525">
    <property type="match status" value="1"/>
</dbReference>
<dbReference type="RefSeq" id="WP_286292532.1">
    <property type="nucleotide sequence ID" value="NZ_AP024718.1"/>
</dbReference>
<evidence type="ECO:0000313" key="3">
    <source>
        <dbReference type="Proteomes" id="UP001321450"/>
    </source>
</evidence>